<keyword evidence="13" id="KW-1185">Reference proteome</keyword>
<evidence type="ECO:0000256" key="1">
    <source>
        <dbReference type="ARBA" id="ARBA00004651"/>
    </source>
</evidence>
<evidence type="ECO:0000313" key="12">
    <source>
        <dbReference type="EMBL" id="GLI34202.1"/>
    </source>
</evidence>
<keyword evidence="3" id="KW-0997">Cell inner membrane</keyword>
<evidence type="ECO:0000256" key="8">
    <source>
        <dbReference type="ARBA" id="ARBA00023306"/>
    </source>
</evidence>
<keyword evidence="9" id="KW-0653">Protein transport</keyword>
<dbReference type="InterPro" id="IPR002898">
    <property type="entry name" value="MotA_ExbB_proton_chnl"/>
</dbReference>
<sequence>MILTILAATTQATAEVAEVLPTPGGTGILSMVIHAGPVVQAIMAGLLSLSLVCWGIIVAKTFQFRKVNRESEAFADLFIRCKSLEPLHKECDRLREGHLAHIFRIGYAELNRVSGLLESKRLKNTEGHTDMLLENVDRAIQGGVISKRKRLQRMLSFLATTGSTAPFIGLFGTVWGIMTSFQDIGMKGSANLAVVAPGISEALVATAMGLAAAIPAVVAYNHFSNKIQVIEDDMLQFTSDFLNRLKTDLMCETRQDDEGSETLGITRESQSLCGRRDESSLQTG</sequence>
<evidence type="ECO:0000256" key="4">
    <source>
        <dbReference type="ARBA" id="ARBA00022618"/>
    </source>
</evidence>
<dbReference type="InterPro" id="IPR014163">
    <property type="entry name" value="Tol-Pal_TolQ"/>
</dbReference>
<protein>
    <submittedName>
        <fullName evidence="12">Tol-Pal system subunit TolQ</fullName>
    </submittedName>
</protein>
<feature type="transmembrane region" description="Helical" evidence="10">
    <location>
        <begin position="155"/>
        <end position="178"/>
    </location>
</feature>
<evidence type="ECO:0000256" key="9">
    <source>
        <dbReference type="RuleBase" id="RU004057"/>
    </source>
</evidence>
<feature type="domain" description="MotA/TolQ/ExbB proton channel" evidence="11">
    <location>
        <begin position="130"/>
        <end position="234"/>
    </location>
</feature>
<dbReference type="AlphaFoldDB" id="A0A9W6FS45"/>
<keyword evidence="4" id="KW-0132">Cell division</keyword>
<keyword evidence="9" id="KW-0813">Transport</keyword>
<evidence type="ECO:0000256" key="2">
    <source>
        <dbReference type="ARBA" id="ARBA00022475"/>
    </source>
</evidence>
<dbReference type="RefSeq" id="WP_281793463.1">
    <property type="nucleotide sequence ID" value="NZ_BSDR01000001.1"/>
</dbReference>
<evidence type="ECO:0000256" key="5">
    <source>
        <dbReference type="ARBA" id="ARBA00022692"/>
    </source>
</evidence>
<dbReference type="EMBL" id="BSDR01000001">
    <property type="protein sequence ID" value="GLI34202.1"/>
    <property type="molecule type" value="Genomic_DNA"/>
</dbReference>
<dbReference type="GO" id="GO:0017038">
    <property type="term" value="P:protein import"/>
    <property type="evidence" value="ECO:0007669"/>
    <property type="project" value="TreeGrafter"/>
</dbReference>
<evidence type="ECO:0000256" key="6">
    <source>
        <dbReference type="ARBA" id="ARBA00022989"/>
    </source>
</evidence>
<dbReference type="InterPro" id="IPR050790">
    <property type="entry name" value="ExbB/TolQ_transport"/>
</dbReference>
<organism evidence="12 13">
    <name type="scientific">Desulforhabdus amnigena</name>
    <dbReference type="NCBI Taxonomy" id="40218"/>
    <lineage>
        <taxon>Bacteria</taxon>
        <taxon>Pseudomonadati</taxon>
        <taxon>Thermodesulfobacteriota</taxon>
        <taxon>Syntrophobacteria</taxon>
        <taxon>Syntrophobacterales</taxon>
        <taxon>Syntrophobacteraceae</taxon>
        <taxon>Desulforhabdus</taxon>
    </lineage>
</organism>
<dbReference type="Proteomes" id="UP001144372">
    <property type="component" value="Unassembled WGS sequence"/>
</dbReference>
<keyword evidence="6 10" id="KW-1133">Transmembrane helix</keyword>
<comment type="subcellular location">
    <subcellularLocation>
        <location evidence="1">Cell membrane</location>
        <topology evidence="1">Multi-pass membrane protein</topology>
    </subcellularLocation>
    <subcellularLocation>
        <location evidence="9">Membrane</location>
        <topology evidence="9">Multi-pass membrane protein</topology>
    </subcellularLocation>
</comment>
<dbReference type="Pfam" id="PF01618">
    <property type="entry name" value="MotA_ExbB"/>
    <property type="match status" value="1"/>
</dbReference>
<dbReference type="GO" id="GO:0051301">
    <property type="term" value="P:cell division"/>
    <property type="evidence" value="ECO:0007669"/>
    <property type="project" value="UniProtKB-KW"/>
</dbReference>
<accession>A0A9W6FS45</accession>
<feature type="transmembrane region" description="Helical" evidence="10">
    <location>
        <begin position="38"/>
        <end position="59"/>
    </location>
</feature>
<dbReference type="NCBIfam" id="TIGR02796">
    <property type="entry name" value="tolQ"/>
    <property type="match status" value="1"/>
</dbReference>
<keyword evidence="2" id="KW-1003">Cell membrane</keyword>
<name>A0A9W6FS45_9BACT</name>
<dbReference type="GO" id="GO:0043213">
    <property type="term" value="P:bacteriocin transport"/>
    <property type="evidence" value="ECO:0007669"/>
    <property type="project" value="InterPro"/>
</dbReference>
<keyword evidence="7 10" id="KW-0472">Membrane</keyword>
<evidence type="ECO:0000256" key="3">
    <source>
        <dbReference type="ARBA" id="ARBA00022519"/>
    </source>
</evidence>
<evidence type="ECO:0000313" key="13">
    <source>
        <dbReference type="Proteomes" id="UP001144372"/>
    </source>
</evidence>
<dbReference type="GO" id="GO:0005886">
    <property type="term" value="C:plasma membrane"/>
    <property type="evidence" value="ECO:0007669"/>
    <property type="project" value="UniProtKB-SubCell"/>
</dbReference>
<dbReference type="PANTHER" id="PTHR30625:SF3">
    <property type="entry name" value="TOL-PAL SYSTEM PROTEIN TOLQ"/>
    <property type="match status" value="1"/>
</dbReference>
<gene>
    <name evidence="12" type="ORF">DAMNIGENAA_16350</name>
</gene>
<feature type="transmembrane region" description="Helical" evidence="10">
    <location>
        <begin position="198"/>
        <end position="220"/>
    </location>
</feature>
<evidence type="ECO:0000259" key="11">
    <source>
        <dbReference type="Pfam" id="PF01618"/>
    </source>
</evidence>
<evidence type="ECO:0000256" key="10">
    <source>
        <dbReference type="SAM" id="Phobius"/>
    </source>
</evidence>
<comment type="caution">
    <text evidence="12">The sequence shown here is derived from an EMBL/GenBank/DDBJ whole genome shotgun (WGS) entry which is preliminary data.</text>
</comment>
<reference evidence="12" key="1">
    <citation type="submission" date="2022-12" db="EMBL/GenBank/DDBJ databases">
        <title>Reference genome sequencing for broad-spectrum identification of bacterial and archaeal isolates by mass spectrometry.</title>
        <authorList>
            <person name="Sekiguchi Y."/>
            <person name="Tourlousse D.M."/>
        </authorList>
    </citation>
    <scope>NUCLEOTIDE SEQUENCE</scope>
    <source>
        <strain evidence="12">ASRB1</strain>
    </source>
</reference>
<evidence type="ECO:0000256" key="7">
    <source>
        <dbReference type="ARBA" id="ARBA00023136"/>
    </source>
</evidence>
<keyword evidence="8" id="KW-0131">Cell cycle</keyword>
<proteinExistence type="inferred from homology"/>
<keyword evidence="5 10" id="KW-0812">Transmembrane</keyword>
<dbReference type="PANTHER" id="PTHR30625">
    <property type="entry name" value="PROTEIN TOLQ"/>
    <property type="match status" value="1"/>
</dbReference>
<comment type="similarity">
    <text evidence="9">Belongs to the exbB/tolQ family.</text>
</comment>